<dbReference type="Pfam" id="PF00240">
    <property type="entry name" value="ubiquitin"/>
    <property type="match status" value="1"/>
</dbReference>
<dbReference type="PANTHER" id="PTHR10666">
    <property type="entry name" value="UBIQUITIN"/>
    <property type="match status" value="1"/>
</dbReference>
<dbReference type="SUPFAM" id="SSF54236">
    <property type="entry name" value="Ubiquitin-like"/>
    <property type="match status" value="1"/>
</dbReference>
<keyword evidence="3" id="KW-1185">Reference proteome</keyword>
<reference evidence="2" key="1">
    <citation type="submission" date="2023-08" db="EMBL/GenBank/DDBJ databases">
        <authorList>
            <person name="Chen Y."/>
            <person name="Shah S."/>
            <person name="Dougan E. K."/>
            <person name="Thang M."/>
            <person name="Chan C."/>
        </authorList>
    </citation>
    <scope>NUCLEOTIDE SEQUENCE</scope>
</reference>
<dbReference type="PRINTS" id="PR00348">
    <property type="entry name" value="UBIQUITIN"/>
</dbReference>
<dbReference type="InterPro" id="IPR019956">
    <property type="entry name" value="Ubiquitin_dom"/>
</dbReference>
<evidence type="ECO:0000259" key="1">
    <source>
        <dbReference type="PROSITE" id="PS50053"/>
    </source>
</evidence>
<proteinExistence type="predicted"/>
<dbReference type="Gene3D" id="3.10.20.90">
    <property type="entry name" value="Phosphatidylinositol 3-kinase Catalytic Subunit, Chain A, domain 1"/>
    <property type="match status" value="1"/>
</dbReference>
<dbReference type="AlphaFoldDB" id="A0AA36N4M3"/>
<dbReference type="InterPro" id="IPR000626">
    <property type="entry name" value="Ubiquitin-like_dom"/>
</dbReference>
<sequence length="275" mass="30769">MPHASCKHISAQCHRFLAAPTMLVDIEALRASLKNKKFHDKEQALLKMIKQFEEIHNQQQSLLQTAKDVAEVFRLQVGRFEVEATAFDTIAFVSERLARQCGGAGEEMILTQDGAALQRDATLASLGISASSKLGFKTMGFYIVVKTLTGKDVYIGGLNPGFTIDFVKEMVQDKEGIPPDQQRLVFRGHQLEDGASLADYNIQRDATLHLILRLRGGMYQEISGKNGFEDLEMEISESDRVEELLMRLQKLQTSSEEVQKEVALWMSKSISSSQD</sequence>
<organism evidence="2 3">
    <name type="scientific">Effrenium voratum</name>
    <dbReference type="NCBI Taxonomy" id="2562239"/>
    <lineage>
        <taxon>Eukaryota</taxon>
        <taxon>Sar</taxon>
        <taxon>Alveolata</taxon>
        <taxon>Dinophyceae</taxon>
        <taxon>Suessiales</taxon>
        <taxon>Symbiodiniaceae</taxon>
        <taxon>Effrenium</taxon>
    </lineage>
</organism>
<dbReference type="PROSITE" id="PS50053">
    <property type="entry name" value="UBIQUITIN_2"/>
    <property type="match status" value="1"/>
</dbReference>
<dbReference type="InterPro" id="IPR029071">
    <property type="entry name" value="Ubiquitin-like_domsf"/>
</dbReference>
<evidence type="ECO:0000313" key="3">
    <source>
        <dbReference type="Proteomes" id="UP001178507"/>
    </source>
</evidence>
<dbReference type="FunFam" id="3.10.20.90:FF:000160">
    <property type="entry name" value="Polyubiquitin-C"/>
    <property type="match status" value="1"/>
</dbReference>
<name>A0AA36N4M3_9DINO</name>
<dbReference type="Proteomes" id="UP001178507">
    <property type="component" value="Unassembled WGS sequence"/>
</dbReference>
<dbReference type="CDD" id="cd17039">
    <property type="entry name" value="Ubl_ubiquitin_like"/>
    <property type="match status" value="1"/>
</dbReference>
<gene>
    <name evidence="2" type="ORF">EVOR1521_LOCUS18900</name>
</gene>
<protein>
    <recommendedName>
        <fullName evidence="1">Ubiquitin-like domain-containing protein</fullName>
    </recommendedName>
</protein>
<accession>A0AA36N4M3</accession>
<comment type="caution">
    <text evidence="2">The sequence shown here is derived from an EMBL/GenBank/DDBJ whole genome shotgun (WGS) entry which is preliminary data.</text>
</comment>
<feature type="domain" description="Ubiquitin-like" evidence="1">
    <location>
        <begin position="141"/>
        <end position="217"/>
    </location>
</feature>
<dbReference type="InterPro" id="IPR019954">
    <property type="entry name" value="Ubiquitin_CS"/>
</dbReference>
<evidence type="ECO:0000313" key="2">
    <source>
        <dbReference type="EMBL" id="CAJ1394177.1"/>
    </source>
</evidence>
<dbReference type="InterPro" id="IPR050158">
    <property type="entry name" value="Ubiquitin_ubiquitin-like"/>
</dbReference>
<dbReference type="EMBL" id="CAUJNA010002779">
    <property type="protein sequence ID" value="CAJ1394177.1"/>
    <property type="molecule type" value="Genomic_DNA"/>
</dbReference>
<dbReference type="PROSITE" id="PS00299">
    <property type="entry name" value="UBIQUITIN_1"/>
    <property type="match status" value="1"/>
</dbReference>
<dbReference type="SMART" id="SM00213">
    <property type="entry name" value="UBQ"/>
    <property type="match status" value="1"/>
</dbReference>